<sequence>MGSHVCQSELPSPNATQSHHLHRCNFSVRRREGRSSGESERDWLPPPHVSLRRRPRPRPARRSANRRRRPAGPDDAAFVSRRWDLTVLVGAAAAGSNVSPADPPMADQVLRSEDNFDSDSNVPVTVTPTSNKLHHRLRQP</sequence>
<dbReference type="Proteomes" id="UP001222027">
    <property type="component" value="Unassembled WGS sequence"/>
</dbReference>
<accession>A0AAV8QKY2</accession>
<organism evidence="2 3">
    <name type="scientific">Ensete ventricosum</name>
    <name type="common">Abyssinian banana</name>
    <name type="synonym">Musa ensete</name>
    <dbReference type="NCBI Taxonomy" id="4639"/>
    <lineage>
        <taxon>Eukaryota</taxon>
        <taxon>Viridiplantae</taxon>
        <taxon>Streptophyta</taxon>
        <taxon>Embryophyta</taxon>
        <taxon>Tracheophyta</taxon>
        <taxon>Spermatophyta</taxon>
        <taxon>Magnoliopsida</taxon>
        <taxon>Liliopsida</taxon>
        <taxon>Zingiberales</taxon>
        <taxon>Musaceae</taxon>
        <taxon>Ensete</taxon>
    </lineage>
</organism>
<feature type="compositionally biased region" description="Polar residues" evidence="1">
    <location>
        <begin position="1"/>
        <end position="18"/>
    </location>
</feature>
<dbReference type="AlphaFoldDB" id="A0AAV8QKY2"/>
<feature type="region of interest" description="Disordered" evidence="1">
    <location>
        <begin position="1"/>
        <end position="76"/>
    </location>
</feature>
<comment type="caution">
    <text evidence="2">The sequence shown here is derived from an EMBL/GenBank/DDBJ whole genome shotgun (WGS) entry which is preliminary data.</text>
</comment>
<protein>
    <submittedName>
        <fullName evidence="2">Uncharacterized protein</fullName>
    </submittedName>
</protein>
<evidence type="ECO:0000313" key="3">
    <source>
        <dbReference type="Proteomes" id="UP001222027"/>
    </source>
</evidence>
<keyword evidence="3" id="KW-1185">Reference proteome</keyword>
<gene>
    <name evidence="2" type="ORF">OPV22_026056</name>
</gene>
<feature type="compositionally biased region" description="Polar residues" evidence="1">
    <location>
        <begin position="118"/>
        <end position="131"/>
    </location>
</feature>
<reference evidence="2 3" key="1">
    <citation type="submission" date="2022-12" db="EMBL/GenBank/DDBJ databases">
        <title>Chromosome-scale assembly of the Ensete ventricosum genome.</title>
        <authorList>
            <person name="Dussert Y."/>
            <person name="Stocks J."/>
            <person name="Wendawek A."/>
            <person name="Woldeyes F."/>
            <person name="Nichols R.A."/>
            <person name="Borrell J.S."/>
        </authorList>
    </citation>
    <scope>NUCLEOTIDE SEQUENCE [LARGE SCALE GENOMIC DNA]</scope>
    <source>
        <strain evidence="3">cv. Maze</strain>
        <tissue evidence="2">Seeds</tissue>
    </source>
</reference>
<feature type="region of interest" description="Disordered" evidence="1">
    <location>
        <begin position="95"/>
        <end position="140"/>
    </location>
</feature>
<evidence type="ECO:0000256" key="1">
    <source>
        <dbReference type="SAM" id="MobiDB-lite"/>
    </source>
</evidence>
<evidence type="ECO:0000313" key="2">
    <source>
        <dbReference type="EMBL" id="KAJ8471713.1"/>
    </source>
</evidence>
<dbReference type="EMBL" id="JAQQAF010000007">
    <property type="protein sequence ID" value="KAJ8471713.1"/>
    <property type="molecule type" value="Genomic_DNA"/>
</dbReference>
<feature type="compositionally biased region" description="Basic residues" evidence="1">
    <location>
        <begin position="50"/>
        <end position="70"/>
    </location>
</feature>
<name>A0AAV8QKY2_ENSVE</name>
<feature type="compositionally biased region" description="Basic and acidic residues" evidence="1">
    <location>
        <begin position="29"/>
        <end position="43"/>
    </location>
</feature>
<proteinExistence type="predicted"/>